<organism evidence="1 2">
    <name type="scientific">Alcaligenes endophyticus</name>
    <dbReference type="NCBI Taxonomy" id="1929088"/>
    <lineage>
        <taxon>Bacteria</taxon>
        <taxon>Pseudomonadati</taxon>
        <taxon>Pseudomonadota</taxon>
        <taxon>Betaproteobacteria</taxon>
        <taxon>Burkholderiales</taxon>
        <taxon>Alcaligenaceae</taxon>
        <taxon>Alcaligenes</taxon>
    </lineage>
</organism>
<dbReference type="RefSeq" id="WP_266124870.1">
    <property type="nucleotide sequence ID" value="NZ_JAJHNU010000001.1"/>
</dbReference>
<sequence>MMQTGNLLLDRQLARWYHLKPHPVQLALLQAVPSGIRFPLVPAGRRSGKTERFKRFLVKQANKVAGQYFAAAPTHDQAKKIFWDDLKAFTLSSMHKRRPSESDRIIYMPNGSELHVIGLDKPQRIEGIPWKGGGIDEFADVKPDAWEANILPALNTVNPMDPEYRAWCWLLGVPDGLNHYYDLCSAAEAGTNPDFAVFHWKSAEILPDDVIAAMKRAMSEKQFRQEFEASFETAAGRIYEDYGKANHTKERIQPHEALMWMHDQNYTPLSSAVGVRRGAALYLLDEIVLTSAVSRQSAEEFVEKFKSHQNKVVFLYGDPAGRAGEKHGHASDYTDIEGVLRRNGWKAIRKVKPAHPAIKDRQNAVRAKIKSADGNISLYVNPVTAKWCDKGLATVQLKEGSSFQEDDKNKYQHITTAIGYCVDYEWPMARATVVQRALEI</sequence>
<reference evidence="1" key="1">
    <citation type="submission" date="2021-11" db="EMBL/GenBank/DDBJ databases">
        <title>Draft genome sequence of Alcaligenes endophyticus type strain CCUG 75668T.</title>
        <authorList>
            <person name="Salva-Serra F."/>
            <person name="Duran R.E."/>
            <person name="Seeger M."/>
            <person name="Moore E.R.B."/>
            <person name="Jaen-Luchoro D."/>
        </authorList>
    </citation>
    <scope>NUCLEOTIDE SEQUENCE</scope>
    <source>
        <strain evidence="1">CCUG 75668</strain>
    </source>
</reference>
<name>A0ABT8EIZ1_9BURK</name>
<proteinExistence type="predicted"/>
<evidence type="ECO:0008006" key="3">
    <source>
        <dbReference type="Google" id="ProtNLM"/>
    </source>
</evidence>
<accession>A0ABT8EIZ1</accession>
<evidence type="ECO:0000313" key="1">
    <source>
        <dbReference type="EMBL" id="MDN4121248.1"/>
    </source>
</evidence>
<comment type="caution">
    <text evidence="1">The sequence shown here is derived from an EMBL/GenBank/DDBJ whole genome shotgun (WGS) entry which is preliminary data.</text>
</comment>
<dbReference type="Proteomes" id="UP001168613">
    <property type="component" value="Unassembled WGS sequence"/>
</dbReference>
<dbReference type="Gene3D" id="3.40.50.300">
    <property type="entry name" value="P-loop containing nucleotide triphosphate hydrolases"/>
    <property type="match status" value="1"/>
</dbReference>
<protein>
    <recommendedName>
        <fullName evidence="3">Terminase</fullName>
    </recommendedName>
</protein>
<gene>
    <name evidence="1" type="ORF">LMS43_08110</name>
</gene>
<dbReference type="InterPro" id="IPR027417">
    <property type="entry name" value="P-loop_NTPase"/>
</dbReference>
<keyword evidence="2" id="KW-1185">Reference proteome</keyword>
<evidence type="ECO:0000313" key="2">
    <source>
        <dbReference type="Proteomes" id="UP001168613"/>
    </source>
</evidence>
<dbReference type="EMBL" id="JAJHNU010000001">
    <property type="protein sequence ID" value="MDN4121248.1"/>
    <property type="molecule type" value="Genomic_DNA"/>
</dbReference>